<sequence>MENKQLTEAARRAGIVDSFINMTDDVEIVSDDTRVALLAAMGRDPAYVPEVTPVPPVKVFTQGKKVLVTPEVSGVFSWQLTQENGSQTQGEIAAGKALDLGVLLPAGYHLLTLSQNGNVWPCRIIVVPPRCYEPEALLAGKKLWGATIQLYTLRSENNWGVGDFGDLKKMVEEVGQRGGAFVGLNPIHALYPANPQSASPYSPSSRRWLNLTYIDVSAVEEFTSSSEAQTWWHSIETRDALLQVRSAGFVDYPRVMELKLAALKLAWRLFCGLPENSTRKQDFRQFVAQGGDSLRQQALFDALHVHLRDQGLGEWGWPVWPDAYRDAKSADVHEFSERYAGEIAFYQWQQWLAHTQLSECYQRSVELGMPVGLYRDLAVGVAQGGAETWSDPALYCLNATVGAPPDILGPQGQNWGLPPIDPHEMKARAYQPFIDLLRANMAECGALRIDHVMGLLRLWWIPADQDAGSGAYVRYPLEDLLGVLALESQRHRCMVIGEDLGTVPKEILASLRDSGVYSYKVLYFEHDKNFRYHPPEDYVSQAMATVTTHDLPTLRGYWEGGDLTLGASLGIYPDPHVLEKLRGERERSKQGLLNALHLKQCVPKSTSRSAENMPMTPLLNRGLQRYLAGSASALLGLQPEDWLDMSTPVNVPGTNTEYPNWRRKLSRTLEEMFGDEHIDALLADLNQRRACASSAKPPPRLPLRRGRS</sequence>
<comment type="caution">
    <text evidence="7">The sequence shown here is derived from an EMBL/GenBank/DDBJ whole genome shotgun (WGS) entry which is preliminary data.</text>
</comment>
<comment type="catalytic activity">
    <reaction evidence="4">
        <text>Transfers a segment of a (1-&gt;4)-alpha-D-glucan to a new position in an acceptor, which may be glucose or a (1-&gt;4)-alpha-D-glucan.</text>
        <dbReference type="EC" id="2.4.1.25"/>
    </reaction>
</comment>
<dbReference type="Proteomes" id="UP000699865">
    <property type="component" value="Unassembled WGS sequence"/>
</dbReference>
<dbReference type="Pfam" id="PF02446">
    <property type="entry name" value="Glyco_hydro_77"/>
    <property type="match status" value="1"/>
</dbReference>
<dbReference type="NCBIfam" id="NF008274">
    <property type="entry name" value="PRK11052.1"/>
    <property type="match status" value="1"/>
</dbReference>
<dbReference type="InterPro" id="IPR048458">
    <property type="entry name" value="MalQ_N"/>
</dbReference>
<keyword evidence="2 4" id="KW-0808">Transferase</keyword>
<dbReference type="GO" id="GO:0004134">
    <property type="term" value="F:4-alpha-glucanotransferase activity"/>
    <property type="evidence" value="ECO:0007669"/>
    <property type="project" value="UniProtKB-EC"/>
</dbReference>
<evidence type="ECO:0000256" key="3">
    <source>
        <dbReference type="ARBA" id="ARBA00023277"/>
    </source>
</evidence>
<evidence type="ECO:0000256" key="2">
    <source>
        <dbReference type="ARBA" id="ARBA00022679"/>
    </source>
</evidence>
<evidence type="ECO:0000256" key="5">
    <source>
        <dbReference type="SAM" id="MobiDB-lite"/>
    </source>
</evidence>
<evidence type="ECO:0000256" key="1">
    <source>
        <dbReference type="ARBA" id="ARBA00022676"/>
    </source>
</evidence>
<comment type="similarity">
    <text evidence="4">Belongs to the disproportionating enzyme family.</text>
</comment>
<keyword evidence="3 4" id="KW-0119">Carbohydrate metabolism</keyword>
<protein>
    <recommendedName>
        <fullName evidence="4">4-alpha-glucanotransferase</fullName>
        <ecNumber evidence="4">2.4.1.25</ecNumber>
    </recommendedName>
    <alternativeName>
        <fullName evidence="4">Amylomaltase</fullName>
    </alternativeName>
    <alternativeName>
        <fullName evidence="4">Disproportionating enzyme</fullName>
    </alternativeName>
</protein>
<evidence type="ECO:0000313" key="7">
    <source>
        <dbReference type="EMBL" id="MBU9835711.1"/>
    </source>
</evidence>
<dbReference type="EC" id="2.4.1.25" evidence="4"/>
<dbReference type="PANTHER" id="PTHR32438:SF5">
    <property type="entry name" value="4-ALPHA-GLUCANOTRANSFERASE DPE1, CHLOROPLASTIC_AMYLOPLASTIC"/>
    <property type="match status" value="1"/>
</dbReference>
<dbReference type="InterPro" id="IPR003385">
    <property type="entry name" value="Glyco_hydro_77"/>
</dbReference>
<feature type="region of interest" description="Disordered" evidence="5">
    <location>
        <begin position="689"/>
        <end position="708"/>
    </location>
</feature>
<keyword evidence="8" id="KW-1185">Reference proteome</keyword>
<dbReference type="PANTHER" id="PTHR32438">
    <property type="entry name" value="4-ALPHA-GLUCANOTRANSFERASE DPE1, CHLOROPLASTIC/AMYLOPLASTIC"/>
    <property type="match status" value="1"/>
</dbReference>
<evidence type="ECO:0000256" key="4">
    <source>
        <dbReference type="RuleBase" id="RU361207"/>
    </source>
</evidence>
<reference evidence="7 8" key="1">
    <citation type="submission" date="2021-03" db="EMBL/GenBank/DDBJ databases">
        <title>Five novel Rahnella species.</title>
        <authorList>
            <person name="Brady C."/>
            <person name="Asselin J."/>
            <person name="Beer S."/>
            <person name="Bruberg M.B."/>
            <person name="Crampton B."/>
            <person name="Venter S."/>
            <person name="Arnold D."/>
            <person name="Denman S."/>
        </authorList>
    </citation>
    <scope>NUCLEOTIDE SEQUENCE [LARGE SCALE GENOMIC DNA]</scope>
    <source>
        <strain evidence="7 8">L72c</strain>
    </source>
</reference>
<evidence type="ECO:0000259" key="6">
    <source>
        <dbReference type="Pfam" id="PF21226"/>
    </source>
</evidence>
<organism evidence="7 8">
    <name type="scientific">Rahnella perminowiae</name>
    <dbReference type="NCBI Taxonomy" id="2816244"/>
    <lineage>
        <taxon>Bacteria</taxon>
        <taxon>Pseudomonadati</taxon>
        <taxon>Pseudomonadota</taxon>
        <taxon>Gammaproteobacteria</taxon>
        <taxon>Enterobacterales</taxon>
        <taxon>Yersiniaceae</taxon>
        <taxon>Rahnella</taxon>
    </lineage>
</organism>
<dbReference type="EMBL" id="JAFMOU010000068">
    <property type="protein sequence ID" value="MBU9835711.1"/>
    <property type="molecule type" value="Genomic_DNA"/>
</dbReference>
<accession>A0ABS6L1K3</accession>
<feature type="domain" description="MalQ N-terminal beta-sandwich" evidence="6">
    <location>
        <begin position="54"/>
        <end position="128"/>
    </location>
</feature>
<evidence type="ECO:0000313" key="8">
    <source>
        <dbReference type="Proteomes" id="UP000699865"/>
    </source>
</evidence>
<name>A0ABS6L1K3_9GAMM</name>
<gene>
    <name evidence="7" type="primary">malQ</name>
    <name evidence="7" type="ORF">J1786_12940</name>
</gene>
<proteinExistence type="inferred from homology"/>
<dbReference type="Pfam" id="PF21226">
    <property type="entry name" value="MalQ_N"/>
    <property type="match status" value="1"/>
</dbReference>
<keyword evidence="1 4" id="KW-0328">Glycosyltransferase</keyword>
<dbReference type="NCBIfam" id="TIGR00217">
    <property type="entry name" value="malQ"/>
    <property type="match status" value="1"/>
</dbReference>
<dbReference type="RefSeq" id="WP_217138471.1">
    <property type="nucleotide sequence ID" value="NZ_JAFMOU010000068.1"/>
</dbReference>